<feature type="transmembrane region" description="Helical" evidence="10">
    <location>
        <begin position="281"/>
        <end position="300"/>
    </location>
</feature>
<gene>
    <name evidence="12" type="ORF">BEL05_14235</name>
</gene>
<feature type="transmembrane region" description="Helical" evidence="10">
    <location>
        <begin position="312"/>
        <end position="330"/>
    </location>
</feature>
<evidence type="ECO:0000256" key="9">
    <source>
        <dbReference type="SAM" id="MobiDB-lite"/>
    </source>
</evidence>
<keyword evidence="5 10" id="KW-0812">Transmembrane</keyword>
<organism evidence="12 13">
    <name type="scientific">Shewanella colwelliana</name>
    <name type="common">Alteromonas colwelliana</name>
    <dbReference type="NCBI Taxonomy" id="23"/>
    <lineage>
        <taxon>Bacteria</taxon>
        <taxon>Pseudomonadati</taxon>
        <taxon>Pseudomonadota</taxon>
        <taxon>Gammaproteobacteria</taxon>
        <taxon>Alteromonadales</taxon>
        <taxon>Shewanellaceae</taxon>
        <taxon>Shewanella</taxon>
    </lineage>
</organism>
<comment type="caution">
    <text evidence="12">The sequence shown here is derived from an EMBL/GenBank/DDBJ whole genome shotgun (WGS) entry which is preliminary data.</text>
</comment>
<feature type="transmembrane region" description="Helical" evidence="10">
    <location>
        <begin position="132"/>
        <end position="155"/>
    </location>
</feature>
<dbReference type="EMBL" id="MCBT01000043">
    <property type="protein sequence ID" value="OEG73417.1"/>
    <property type="molecule type" value="Genomic_DNA"/>
</dbReference>
<keyword evidence="2" id="KW-0813">Transport</keyword>
<evidence type="ECO:0000313" key="13">
    <source>
        <dbReference type="Proteomes" id="UP000095230"/>
    </source>
</evidence>
<name>A0A1E5ISL5_SHECO</name>
<dbReference type="GO" id="GO:0015297">
    <property type="term" value="F:antiporter activity"/>
    <property type="evidence" value="ECO:0007669"/>
    <property type="project" value="UniProtKB-KW"/>
</dbReference>
<feature type="transmembrane region" description="Helical" evidence="10">
    <location>
        <begin position="55"/>
        <end position="74"/>
    </location>
</feature>
<evidence type="ECO:0000256" key="4">
    <source>
        <dbReference type="ARBA" id="ARBA00022475"/>
    </source>
</evidence>
<feature type="domain" description="Na+/H+ antiporter NhaC-like C-terminal" evidence="11">
    <location>
        <begin position="183"/>
        <end position="487"/>
    </location>
</feature>
<dbReference type="InterPro" id="IPR018461">
    <property type="entry name" value="Na/H_Antiport_NhaC-like_C"/>
</dbReference>
<evidence type="ECO:0000256" key="7">
    <source>
        <dbReference type="ARBA" id="ARBA00023136"/>
    </source>
</evidence>
<dbReference type="OrthoDB" id="9762978at2"/>
<feature type="transmembrane region" description="Helical" evidence="10">
    <location>
        <begin position="467"/>
        <end position="487"/>
    </location>
</feature>
<sequence>MTSHQQPPNSDGADTKPSSAATHKTPTLLDALIPIIALVCMLTTSVYLFSSDSSYGANQIALIMAACIALMVGVKNGYSWKEMEAGIVKSVSLSTGALLILFSVGSLIGTWILAGTVPTMIFYGMKILNPDYFYAASCLLCAVVALSIGSSWTVAGTLGIALIGVAAAMGLSTEITAGAIISGAYFGDKMSPMSDTTNLAPAVAGSELFAHIRHMVWTTTPSIIIALIGFLILGFSTESGEGVSNLATTMALIEQTYNPGLHLLLPLLVVLVLAYKKLPAFPTVILGTLAGAICAVLFQFDGVIKFVNDDSLPTLVALIKGVWVAMFDGYTANTGDEVLDSLLSRGGMSSMVNTVWLILCAMAFGGVMEKTGLLKRLLQGVLKLVTSSGSLIMTTLVSCIGANLITGDQFIAILLPGRMLKVEYEKHGLAPVNLSRALEDSATITSPLVPWNTCGAYMASTLGVATIAYLPYAFFNLVCPLISAAYARFDFKIERLAPAPTEEALA</sequence>
<evidence type="ECO:0000256" key="6">
    <source>
        <dbReference type="ARBA" id="ARBA00022989"/>
    </source>
</evidence>
<proteinExistence type="inferred from homology"/>
<feature type="transmembrane region" description="Helical" evidence="10">
    <location>
        <begin position="256"/>
        <end position="275"/>
    </location>
</feature>
<dbReference type="AlphaFoldDB" id="A0A1E5ISL5"/>
<evidence type="ECO:0000256" key="10">
    <source>
        <dbReference type="SAM" id="Phobius"/>
    </source>
</evidence>
<feature type="transmembrane region" description="Helical" evidence="10">
    <location>
        <begin position="380"/>
        <end position="405"/>
    </location>
</feature>
<dbReference type="InterPro" id="IPR052180">
    <property type="entry name" value="NhaC_Na-H+_Antiporter"/>
</dbReference>
<feature type="transmembrane region" description="Helical" evidence="10">
    <location>
        <begin position="86"/>
        <end position="112"/>
    </location>
</feature>
<feature type="region of interest" description="Disordered" evidence="9">
    <location>
        <begin position="1"/>
        <end position="21"/>
    </location>
</feature>
<reference evidence="12 13" key="1">
    <citation type="submission" date="2016-07" db="EMBL/GenBank/DDBJ databases">
        <title>Whole-genome of two Shewanella species isolated from a digestive organ of sea cucumber Apostichopus japonicus Selenka 1867.</title>
        <authorList>
            <person name="Hong H.-H."/>
            <person name="Choi H."/>
            <person name="Cheon S."/>
            <person name="Oh J.-S."/>
            <person name="Lee H.-G."/>
            <person name="Park C."/>
        </authorList>
    </citation>
    <scope>NUCLEOTIDE SEQUENCE [LARGE SCALE GENOMIC DNA]</scope>
    <source>
        <strain evidence="12 13">CSB03KR</strain>
    </source>
</reference>
<evidence type="ECO:0000313" key="12">
    <source>
        <dbReference type="EMBL" id="OEG73417.1"/>
    </source>
</evidence>
<feature type="transmembrane region" description="Helical" evidence="10">
    <location>
        <begin position="350"/>
        <end position="368"/>
    </location>
</feature>
<dbReference type="NCBIfam" id="TIGR00931">
    <property type="entry name" value="antiport_nhaC"/>
    <property type="match status" value="1"/>
</dbReference>
<evidence type="ECO:0000256" key="5">
    <source>
        <dbReference type="ARBA" id="ARBA00022692"/>
    </source>
</evidence>
<keyword evidence="6 10" id="KW-1133">Transmembrane helix</keyword>
<dbReference type="PANTHER" id="PTHR33451">
    <property type="entry name" value="MALATE-2H(+)/NA(+)-LACTATE ANTIPORTER"/>
    <property type="match status" value="1"/>
</dbReference>
<keyword evidence="7 10" id="KW-0472">Membrane</keyword>
<accession>A0A1E5ISL5</accession>
<comment type="similarity">
    <text evidence="8">Belongs to the NhaC Na(+)/H(+) (TC 2.A.35) antiporter family.</text>
</comment>
<evidence type="ECO:0000256" key="3">
    <source>
        <dbReference type="ARBA" id="ARBA00022449"/>
    </source>
</evidence>
<keyword evidence="4" id="KW-1003">Cell membrane</keyword>
<evidence type="ECO:0000259" key="11">
    <source>
        <dbReference type="Pfam" id="PF03553"/>
    </source>
</evidence>
<evidence type="ECO:0000256" key="2">
    <source>
        <dbReference type="ARBA" id="ARBA00022448"/>
    </source>
</evidence>
<dbReference type="RefSeq" id="WP_069671558.1">
    <property type="nucleotide sequence ID" value="NZ_MCBT01000043.1"/>
</dbReference>
<protein>
    <submittedName>
        <fullName evidence="12">Na+/H+ antiporter NhaC</fullName>
    </submittedName>
</protein>
<dbReference type="Proteomes" id="UP000095230">
    <property type="component" value="Unassembled WGS sequence"/>
</dbReference>
<dbReference type="Pfam" id="PF03553">
    <property type="entry name" value="Na_H_antiporter"/>
    <property type="match status" value="1"/>
</dbReference>
<comment type="subcellular location">
    <subcellularLocation>
        <location evidence="1">Cell membrane</location>
        <topology evidence="1">Multi-pass membrane protein</topology>
    </subcellularLocation>
</comment>
<feature type="transmembrane region" description="Helical" evidence="10">
    <location>
        <begin position="28"/>
        <end position="49"/>
    </location>
</feature>
<evidence type="ECO:0000256" key="8">
    <source>
        <dbReference type="ARBA" id="ARBA00038435"/>
    </source>
</evidence>
<dbReference type="InterPro" id="IPR004770">
    <property type="entry name" value="Na/H_antiport_NhaC"/>
</dbReference>
<feature type="transmembrane region" description="Helical" evidence="10">
    <location>
        <begin position="162"/>
        <end position="186"/>
    </location>
</feature>
<dbReference type="PANTHER" id="PTHR33451:SF3">
    <property type="entry name" value="MALATE-2H(+)_NA(+)-LACTATE ANTIPORTER"/>
    <property type="match status" value="1"/>
</dbReference>
<keyword evidence="3" id="KW-0050">Antiport</keyword>
<feature type="transmembrane region" description="Helical" evidence="10">
    <location>
        <begin position="215"/>
        <end position="235"/>
    </location>
</feature>
<dbReference type="GO" id="GO:0005886">
    <property type="term" value="C:plasma membrane"/>
    <property type="evidence" value="ECO:0007669"/>
    <property type="project" value="UniProtKB-SubCell"/>
</dbReference>
<evidence type="ECO:0000256" key="1">
    <source>
        <dbReference type="ARBA" id="ARBA00004651"/>
    </source>
</evidence>